<dbReference type="EMBL" id="CP046053">
    <property type="protein sequence ID" value="QGM48222.1"/>
    <property type="molecule type" value="Genomic_DNA"/>
</dbReference>
<organism evidence="3 4">
    <name type="scientific">Methylocystis heyeri</name>
    <dbReference type="NCBI Taxonomy" id="391905"/>
    <lineage>
        <taxon>Bacteria</taxon>
        <taxon>Pseudomonadati</taxon>
        <taxon>Pseudomonadota</taxon>
        <taxon>Alphaproteobacteria</taxon>
        <taxon>Hyphomicrobiales</taxon>
        <taxon>Methylocystaceae</taxon>
        <taxon>Methylocystis</taxon>
    </lineage>
</organism>
<keyword evidence="3" id="KW-0614">Plasmid</keyword>
<feature type="compositionally biased region" description="Basic and acidic residues" evidence="1">
    <location>
        <begin position="18"/>
        <end position="29"/>
    </location>
</feature>
<feature type="region of interest" description="Disordered" evidence="1">
    <location>
        <begin position="1"/>
        <end position="36"/>
    </location>
</feature>
<evidence type="ECO:0000313" key="4">
    <source>
        <dbReference type="Proteomes" id="UP000309061"/>
    </source>
</evidence>
<geneLocation type="plasmid" evidence="3">
    <name>unnamed1</name>
</geneLocation>
<keyword evidence="4" id="KW-1185">Reference proteome</keyword>
<evidence type="ECO:0000256" key="1">
    <source>
        <dbReference type="SAM" id="MobiDB-lite"/>
    </source>
</evidence>
<dbReference type="AlphaFoldDB" id="A0A6B8KKG4"/>
<sequence>MRTHRHSPTIGPFSVRSKGSEKKLTRDVGGRLTDPQGSYERYMALARAAGFTGDATEMENCYQHAEHYFRLMSEQANSKIRKLGAQ</sequence>
<name>A0A6B8KKG4_9HYPH</name>
<evidence type="ECO:0000313" key="3">
    <source>
        <dbReference type="EMBL" id="QGM48222.1"/>
    </source>
</evidence>
<dbReference type="InterPro" id="IPR025430">
    <property type="entry name" value="DUF4167"/>
</dbReference>
<dbReference type="RefSeq" id="WP_136498109.1">
    <property type="nucleotide sequence ID" value="NZ_CP046053.1"/>
</dbReference>
<reference evidence="3 4" key="1">
    <citation type="submission" date="2019-11" db="EMBL/GenBank/DDBJ databases">
        <title>The genome sequence of Methylocystis heyeri.</title>
        <authorList>
            <person name="Oshkin I.Y."/>
            <person name="Miroshnikov K."/>
            <person name="Dedysh S.N."/>
        </authorList>
    </citation>
    <scope>NUCLEOTIDE SEQUENCE [LARGE SCALE GENOMIC DNA]</scope>
    <source>
        <strain evidence="3 4">H2</strain>
        <plasmid evidence="3 4">unnamed1</plasmid>
    </source>
</reference>
<accession>A0A6B8KKG4</accession>
<dbReference type="KEGG" id="mhey:H2LOC_020740"/>
<protein>
    <submittedName>
        <fullName evidence="3">DUF4167 domain-containing protein</fullName>
    </submittedName>
</protein>
<dbReference type="Proteomes" id="UP000309061">
    <property type="component" value="Plasmid unnamed1"/>
</dbReference>
<proteinExistence type="predicted"/>
<gene>
    <name evidence="3" type="ORF">H2LOC_020740</name>
</gene>
<dbReference type="Pfam" id="PF13763">
    <property type="entry name" value="DUF4167"/>
    <property type="match status" value="1"/>
</dbReference>
<feature type="domain" description="DUF4167" evidence="2">
    <location>
        <begin position="35"/>
        <end position="76"/>
    </location>
</feature>
<evidence type="ECO:0000259" key="2">
    <source>
        <dbReference type="Pfam" id="PF13763"/>
    </source>
</evidence>
<dbReference type="OrthoDB" id="9816310at2"/>